<sequence>MLRYKWHQGKNIYKLPYDGAKEMLSVNNVDSKDFLTGLFKAMFDKLPAQKLKKEKAQ</sequence>
<dbReference type="STRING" id="1291379.TPE_1324"/>
<reference evidence="1 2" key="1">
    <citation type="journal article" date="2013" name="PLoS ONE">
        <title>Genome-Wide Relatedness of Treponema pedis, from Gingiva and Necrotic Skin Lesions of Pigs, with the Human Oral Pathogen Treponema denticola.</title>
        <authorList>
            <person name="Svartstrom O."/>
            <person name="Mushtaq M."/>
            <person name="Pringle M."/>
            <person name="Segerman B."/>
        </authorList>
    </citation>
    <scope>NUCLEOTIDE SEQUENCE [LARGE SCALE GENOMIC DNA]</scope>
    <source>
        <strain evidence="1">T A4</strain>
    </source>
</reference>
<proteinExistence type="predicted"/>
<dbReference type="AlphaFoldDB" id="S6A8H1"/>
<name>S6A8H1_9SPIR</name>
<dbReference type="KEGG" id="tped:TPE_1324"/>
<organism evidence="1 2">
    <name type="scientific">Treponema pedis str. T A4</name>
    <dbReference type="NCBI Taxonomy" id="1291379"/>
    <lineage>
        <taxon>Bacteria</taxon>
        <taxon>Pseudomonadati</taxon>
        <taxon>Spirochaetota</taxon>
        <taxon>Spirochaetia</taxon>
        <taxon>Spirochaetales</taxon>
        <taxon>Treponemataceae</taxon>
        <taxon>Treponema</taxon>
    </lineage>
</organism>
<evidence type="ECO:0000313" key="2">
    <source>
        <dbReference type="Proteomes" id="UP000015620"/>
    </source>
</evidence>
<gene>
    <name evidence="1" type="ORF">TPE_1324</name>
</gene>
<evidence type="ECO:0000313" key="1">
    <source>
        <dbReference type="EMBL" id="AGT43819.1"/>
    </source>
</evidence>
<keyword evidence="2" id="KW-1185">Reference proteome</keyword>
<dbReference type="HOGENOM" id="CLU_151771_2_0_12"/>
<dbReference type="EMBL" id="CP004120">
    <property type="protein sequence ID" value="AGT43819.1"/>
    <property type="molecule type" value="Genomic_DNA"/>
</dbReference>
<accession>S6A8H1</accession>
<dbReference type="PATRIC" id="fig|1291379.3.peg.1316"/>
<protein>
    <submittedName>
        <fullName evidence="1">TfoX</fullName>
    </submittedName>
</protein>
<dbReference type="Proteomes" id="UP000015620">
    <property type="component" value="Chromosome"/>
</dbReference>